<evidence type="ECO:0000313" key="1">
    <source>
        <dbReference type="EMBL" id="GBP37566.1"/>
    </source>
</evidence>
<sequence length="185" mass="21350">MDHKNYSLAKAIRKKKCRQTSEKRLEDHGSVQRIGVNAGVPPLNSWLQEEVLDFFGHNSKAQKHEKQDDTTILRTKCVTNFEESRMNGAAYAKFLGTILAGYVDDFSLRGRNVMWFQLDCASIHYARDVITRLEMKDMLKVLLKQFVFTKRHYDKRASVSIRTAHSSTHIFPGPYERKIPTTLST</sequence>
<protein>
    <submittedName>
        <fullName evidence="1">Uncharacterized protein</fullName>
    </submittedName>
</protein>
<organism evidence="1 2">
    <name type="scientific">Eumeta variegata</name>
    <name type="common">Bagworm moth</name>
    <name type="synonym">Eumeta japonica</name>
    <dbReference type="NCBI Taxonomy" id="151549"/>
    <lineage>
        <taxon>Eukaryota</taxon>
        <taxon>Metazoa</taxon>
        <taxon>Ecdysozoa</taxon>
        <taxon>Arthropoda</taxon>
        <taxon>Hexapoda</taxon>
        <taxon>Insecta</taxon>
        <taxon>Pterygota</taxon>
        <taxon>Neoptera</taxon>
        <taxon>Endopterygota</taxon>
        <taxon>Lepidoptera</taxon>
        <taxon>Glossata</taxon>
        <taxon>Ditrysia</taxon>
        <taxon>Tineoidea</taxon>
        <taxon>Psychidae</taxon>
        <taxon>Oiketicinae</taxon>
        <taxon>Eumeta</taxon>
    </lineage>
</organism>
<keyword evidence="2" id="KW-1185">Reference proteome</keyword>
<reference evidence="1 2" key="1">
    <citation type="journal article" date="2019" name="Commun. Biol.">
        <title>The bagworm genome reveals a unique fibroin gene that provides high tensile strength.</title>
        <authorList>
            <person name="Kono N."/>
            <person name="Nakamura H."/>
            <person name="Ohtoshi R."/>
            <person name="Tomita M."/>
            <person name="Numata K."/>
            <person name="Arakawa K."/>
        </authorList>
    </citation>
    <scope>NUCLEOTIDE SEQUENCE [LARGE SCALE GENOMIC DNA]</scope>
</reference>
<dbReference type="EMBL" id="BGZK01000336">
    <property type="protein sequence ID" value="GBP37566.1"/>
    <property type="molecule type" value="Genomic_DNA"/>
</dbReference>
<dbReference type="Proteomes" id="UP000299102">
    <property type="component" value="Unassembled WGS sequence"/>
</dbReference>
<evidence type="ECO:0000313" key="2">
    <source>
        <dbReference type="Proteomes" id="UP000299102"/>
    </source>
</evidence>
<proteinExistence type="predicted"/>
<accession>A0A4C1VFE6</accession>
<gene>
    <name evidence="1" type="ORF">EVAR_34601_1</name>
</gene>
<name>A0A4C1VFE6_EUMVA</name>
<comment type="caution">
    <text evidence="1">The sequence shown here is derived from an EMBL/GenBank/DDBJ whole genome shotgun (WGS) entry which is preliminary data.</text>
</comment>
<dbReference type="AlphaFoldDB" id="A0A4C1VFE6"/>